<sequence>MTATEQKALAFLEQDALESIDMQEPLRRGFARVLYVGKDGVQLDVHGTIMQRAANEQAADRLVRRLQKAPKLFTAHKLWDKAAFEKYFCGADTFGGLSCNPCRFAVYTSKKPLPVSPVFSIRQLTLHYAPAVNQQYHLFNDSPYIEKLVRAGVFYGAFVGEELAGFIGKHAEGALGMLEVYPKFRRQGVGIALEADAVNRSLAKGQVPFGDVILGNDASFALQRSMGFSIPTAEHYWLMTEPKK</sequence>
<dbReference type="RefSeq" id="WP_086035909.1">
    <property type="nucleotide sequence ID" value="NZ_CP046051.1"/>
</dbReference>
<dbReference type="Gene3D" id="3.40.630.30">
    <property type="match status" value="1"/>
</dbReference>
<protein>
    <recommendedName>
        <fullName evidence="1">N-acetyltransferase domain-containing protein</fullName>
    </recommendedName>
</protein>
<name>A0A859DQA2_9FIRM</name>
<dbReference type="InterPro" id="IPR016181">
    <property type="entry name" value="Acyl_CoA_acyltransferase"/>
</dbReference>
<dbReference type="Pfam" id="PF08445">
    <property type="entry name" value="FR47"/>
    <property type="match status" value="1"/>
</dbReference>
<proteinExistence type="predicted"/>
<dbReference type="PROSITE" id="PS51186">
    <property type="entry name" value="GNAT"/>
    <property type="match status" value="1"/>
</dbReference>
<reference evidence="4 5" key="1">
    <citation type="submission" date="2019-11" db="EMBL/GenBank/DDBJ databases">
        <authorList>
            <person name="Ren C."/>
            <person name="Wang H."/>
            <person name="Xu Y."/>
        </authorList>
    </citation>
    <scope>NUCLEOTIDE SEQUENCE [LARGE SCALE GENOMIC DNA]</scope>
    <source>
        <strain evidence="5">JNU-WLY1368</strain>
        <strain evidence="2 4">LBM 19010</strain>
    </source>
</reference>
<accession>A0A859DQA2</accession>
<dbReference type="EMBL" id="CP046161">
    <property type="protein sequence ID" value="QKO29602.1"/>
    <property type="molecule type" value="Genomic_DNA"/>
</dbReference>
<evidence type="ECO:0000313" key="5">
    <source>
        <dbReference type="Proteomes" id="UP000509623"/>
    </source>
</evidence>
<reference evidence="3" key="3">
    <citation type="journal article" date="2022" name="Int. J. Syst. Evol. Microbiol.">
        <title>Caproicibacterium lactatifermentans sp. nov., isolated from pit clay used for the production of Chinese strong aroma-type liquor.</title>
        <authorList>
            <person name="Wang H."/>
            <person name="Gu Y."/>
            <person name="Zhao D."/>
            <person name="Qiao Z."/>
            <person name="Zheng J."/>
            <person name="Gao J."/>
            <person name="Ren C."/>
            <person name="Xu Y."/>
        </authorList>
    </citation>
    <scope>NUCLEOTIDE SEQUENCE</scope>
    <source>
        <strain evidence="3">JNU-WLY1368</strain>
    </source>
</reference>
<dbReference type="CDD" id="cd04301">
    <property type="entry name" value="NAT_SF"/>
    <property type="match status" value="1"/>
</dbReference>
<dbReference type="Proteomes" id="UP000509623">
    <property type="component" value="Chromosome"/>
</dbReference>
<dbReference type="SUPFAM" id="SSF55729">
    <property type="entry name" value="Acyl-CoA N-acyltransferases (Nat)"/>
    <property type="match status" value="1"/>
</dbReference>
<dbReference type="EMBL" id="CP046051">
    <property type="protein sequence ID" value="QKN23764.1"/>
    <property type="molecule type" value="Genomic_DNA"/>
</dbReference>
<evidence type="ECO:0000313" key="4">
    <source>
        <dbReference type="Proteomes" id="UP000501316"/>
    </source>
</evidence>
<dbReference type="InterPro" id="IPR013653">
    <property type="entry name" value="GCN5-like_dom"/>
</dbReference>
<dbReference type="KEGG" id="clf:GJQ69_04275"/>
<evidence type="ECO:0000313" key="3">
    <source>
        <dbReference type="EMBL" id="QKO29602.1"/>
    </source>
</evidence>
<gene>
    <name evidence="2" type="ORF">GJQ69_04275</name>
    <name evidence="3" type="ORF">GKP14_00310</name>
</gene>
<dbReference type="Proteomes" id="UP000501316">
    <property type="component" value="Chromosome"/>
</dbReference>
<dbReference type="InterPro" id="IPR000182">
    <property type="entry name" value="GNAT_dom"/>
</dbReference>
<reference evidence="3" key="2">
    <citation type="journal article" date="2021" name="Appl. Environ. Microbiol.">
        <title>Adaptability of a Caproate-Producing Bacterium Contributes to Its Dominance in an Anaerobic Fermentation System.</title>
        <authorList>
            <person name="Wang H."/>
            <person name="Gu Y."/>
            <person name="Zhou W."/>
            <person name="Zhao D."/>
            <person name="Qiao Z."/>
            <person name="Zheng J."/>
            <person name="Gao J."/>
            <person name="Chen X."/>
            <person name="Ren C."/>
            <person name="Xu Y."/>
        </authorList>
    </citation>
    <scope>NUCLEOTIDE SEQUENCE</scope>
    <source>
        <strain evidence="3">JNU-WLY1368</strain>
    </source>
</reference>
<feature type="domain" description="N-acetyltransferase" evidence="1">
    <location>
        <begin position="119"/>
        <end position="244"/>
    </location>
</feature>
<dbReference type="GO" id="GO:0016747">
    <property type="term" value="F:acyltransferase activity, transferring groups other than amino-acyl groups"/>
    <property type="evidence" value="ECO:0007669"/>
    <property type="project" value="InterPro"/>
</dbReference>
<keyword evidence="5" id="KW-1185">Reference proteome</keyword>
<evidence type="ECO:0000259" key="1">
    <source>
        <dbReference type="PROSITE" id="PS51186"/>
    </source>
</evidence>
<evidence type="ECO:0000313" key="2">
    <source>
        <dbReference type="EMBL" id="QKN23764.1"/>
    </source>
</evidence>
<organism evidence="2 4">
    <name type="scientific">Caproicibacterium lactatifermentans</name>
    <dbReference type="NCBI Taxonomy" id="2666138"/>
    <lineage>
        <taxon>Bacteria</taxon>
        <taxon>Bacillati</taxon>
        <taxon>Bacillota</taxon>
        <taxon>Clostridia</taxon>
        <taxon>Eubacteriales</taxon>
        <taxon>Oscillospiraceae</taxon>
        <taxon>Caproicibacterium</taxon>
    </lineage>
</organism>
<dbReference type="AlphaFoldDB" id="A0A859DQA2"/>